<accession>A0ABR6BQG7</accession>
<reference evidence="1 2" key="1">
    <citation type="submission" date="2020-08" db="EMBL/GenBank/DDBJ databases">
        <title>Genomic Encyclopedia of Archaeal and Bacterial Type Strains, Phase II (KMG-II): from individual species to whole genera.</title>
        <authorList>
            <person name="Goeker M."/>
        </authorList>
    </citation>
    <scope>NUCLEOTIDE SEQUENCE [LARGE SCALE GENOMIC DNA]</scope>
    <source>
        <strain evidence="1 2">DSM 43850</strain>
    </source>
</reference>
<comment type="caution">
    <text evidence="1">The sequence shown here is derived from an EMBL/GenBank/DDBJ whole genome shotgun (WGS) entry which is preliminary data.</text>
</comment>
<sequence>MSAIETQWQQAVQQLLVGARRSGVSRDELLAEVAALGLARFGARLPVPGEPITEIPSAPAEVKPSTGPAARSVLAQILSWDDDALLTEWCATANRHGVVAAPAHLPQLLALGAARATLRPAINLVLGVRGRWLAEVAADWGWARGRTEHEPVDLDAPPGRRLTALRAARRQDPAAVRELVAEQLPEQRRASDRQLLVNALEVGLGAADEPLLEAALDDRAAGVHDVAVRLLRRLPGSALSQRAADRLREGLPCAEVLPGGRYDTEPDEAELRDLIRDGSTESGLAGRLRGAAASVSPEFWDVEQVLTGHWAKALLQGIAEALPLAADPVPWAVAASQVLTGMAMLDAIDALPGRTAAEVLVAVSGGWKYDMLDHGCSQLPGPWPPDITAVLLDRFGNAVTPGWRTGRPPPVLLTRGDVGVLDEHWPRIAQRWPEHTNEQAVLRLRVELRDAFENDRKELP</sequence>
<dbReference type="InterPro" id="IPR043746">
    <property type="entry name" value="DUF5691"/>
</dbReference>
<gene>
    <name evidence="1" type="ORF">BC739_006338</name>
</gene>
<organism evidence="1 2">
    <name type="scientific">Kutzneria viridogrisea</name>
    <dbReference type="NCBI Taxonomy" id="47990"/>
    <lineage>
        <taxon>Bacteria</taxon>
        <taxon>Bacillati</taxon>
        <taxon>Actinomycetota</taxon>
        <taxon>Actinomycetes</taxon>
        <taxon>Pseudonocardiales</taxon>
        <taxon>Pseudonocardiaceae</taxon>
        <taxon>Kutzneria</taxon>
    </lineage>
</organism>
<evidence type="ECO:0000313" key="2">
    <source>
        <dbReference type="Proteomes" id="UP000517916"/>
    </source>
</evidence>
<dbReference type="Pfam" id="PF18944">
    <property type="entry name" value="DUF5691"/>
    <property type="match status" value="1"/>
</dbReference>
<proteinExistence type="predicted"/>
<evidence type="ECO:0000313" key="1">
    <source>
        <dbReference type="EMBL" id="MBA8929120.1"/>
    </source>
</evidence>
<name>A0ABR6BQG7_9PSEU</name>
<keyword evidence="2" id="KW-1185">Reference proteome</keyword>
<protein>
    <submittedName>
        <fullName evidence="1">Uncharacterized protein</fullName>
    </submittedName>
</protein>
<dbReference type="RefSeq" id="WP_025353784.1">
    <property type="nucleotide sequence ID" value="NZ_BAAABQ010000022.1"/>
</dbReference>
<dbReference type="EMBL" id="JACJID010000005">
    <property type="protein sequence ID" value="MBA8929120.1"/>
    <property type="molecule type" value="Genomic_DNA"/>
</dbReference>
<dbReference type="Proteomes" id="UP000517916">
    <property type="component" value="Unassembled WGS sequence"/>
</dbReference>